<name>A0A0E9P8X6_ANGAN</name>
<protein>
    <submittedName>
        <fullName evidence="1">Uncharacterized protein</fullName>
    </submittedName>
</protein>
<proteinExistence type="predicted"/>
<dbReference type="AlphaFoldDB" id="A0A0E9P8X6"/>
<reference evidence="1" key="1">
    <citation type="submission" date="2014-11" db="EMBL/GenBank/DDBJ databases">
        <authorList>
            <person name="Amaro Gonzalez C."/>
        </authorList>
    </citation>
    <scope>NUCLEOTIDE SEQUENCE</scope>
</reference>
<sequence>MFPMKTQNRFMLFESNCLLICCELNIDLWGLRPQ</sequence>
<organism evidence="1">
    <name type="scientific">Anguilla anguilla</name>
    <name type="common">European freshwater eel</name>
    <name type="synonym">Muraena anguilla</name>
    <dbReference type="NCBI Taxonomy" id="7936"/>
    <lineage>
        <taxon>Eukaryota</taxon>
        <taxon>Metazoa</taxon>
        <taxon>Chordata</taxon>
        <taxon>Craniata</taxon>
        <taxon>Vertebrata</taxon>
        <taxon>Euteleostomi</taxon>
        <taxon>Actinopterygii</taxon>
        <taxon>Neopterygii</taxon>
        <taxon>Teleostei</taxon>
        <taxon>Anguilliformes</taxon>
        <taxon>Anguillidae</taxon>
        <taxon>Anguilla</taxon>
    </lineage>
</organism>
<accession>A0A0E9P8X6</accession>
<dbReference type="EMBL" id="GBXM01107451">
    <property type="protein sequence ID" value="JAH01126.1"/>
    <property type="molecule type" value="Transcribed_RNA"/>
</dbReference>
<reference evidence="1" key="2">
    <citation type="journal article" date="2015" name="Fish Shellfish Immunol.">
        <title>Early steps in the European eel (Anguilla anguilla)-Vibrio vulnificus interaction in the gills: Role of the RtxA13 toxin.</title>
        <authorList>
            <person name="Callol A."/>
            <person name="Pajuelo D."/>
            <person name="Ebbesson L."/>
            <person name="Teles M."/>
            <person name="MacKenzie S."/>
            <person name="Amaro C."/>
        </authorList>
    </citation>
    <scope>NUCLEOTIDE SEQUENCE</scope>
</reference>
<evidence type="ECO:0000313" key="1">
    <source>
        <dbReference type="EMBL" id="JAH01126.1"/>
    </source>
</evidence>